<dbReference type="AlphaFoldDB" id="A0A4Q7PAI9"/>
<dbReference type="PANTHER" id="PTHR43245">
    <property type="entry name" value="BIFUNCTIONAL POLYMYXIN RESISTANCE PROTEIN ARNA"/>
    <property type="match status" value="1"/>
</dbReference>
<dbReference type="Gene3D" id="3.40.50.720">
    <property type="entry name" value="NAD(P)-binding Rossmann-like Domain"/>
    <property type="match status" value="1"/>
</dbReference>
<evidence type="ECO:0000259" key="1">
    <source>
        <dbReference type="Pfam" id="PF01370"/>
    </source>
</evidence>
<protein>
    <submittedName>
        <fullName evidence="2">Nucleoside-diphosphate-sugar epimerase</fullName>
    </submittedName>
</protein>
<gene>
    <name evidence="2" type="ORF">BC751_2563</name>
</gene>
<dbReference type="RefSeq" id="WP_130275815.1">
    <property type="nucleotide sequence ID" value="NZ_SGXG01000001.1"/>
</dbReference>
<dbReference type="InterPro" id="IPR036291">
    <property type="entry name" value="NAD(P)-bd_dom_sf"/>
</dbReference>
<dbReference type="EMBL" id="SGXG01000001">
    <property type="protein sequence ID" value="RZS96967.1"/>
    <property type="molecule type" value="Genomic_DNA"/>
</dbReference>
<dbReference type="InterPro" id="IPR001509">
    <property type="entry name" value="Epimerase_deHydtase"/>
</dbReference>
<dbReference type="OrthoDB" id="9801785at2"/>
<comment type="caution">
    <text evidence="2">The sequence shown here is derived from an EMBL/GenBank/DDBJ whole genome shotgun (WGS) entry which is preliminary data.</text>
</comment>
<dbReference type="PANTHER" id="PTHR43245:SF23">
    <property type="entry name" value="NAD(P)-BINDING DOMAIN-CONTAINING PROTEIN"/>
    <property type="match status" value="1"/>
</dbReference>
<proteinExistence type="predicted"/>
<dbReference type="InterPro" id="IPR050177">
    <property type="entry name" value="Lipid_A_modif_metabolic_enz"/>
</dbReference>
<dbReference type="CDD" id="cd08946">
    <property type="entry name" value="SDR_e"/>
    <property type="match status" value="1"/>
</dbReference>
<evidence type="ECO:0000313" key="2">
    <source>
        <dbReference type="EMBL" id="RZS96967.1"/>
    </source>
</evidence>
<dbReference type="Pfam" id="PF01370">
    <property type="entry name" value="Epimerase"/>
    <property type="match status" value="1"/>
</dbReference>
<dbReference type="SUPFAM" id="SSF51735">
    <property type="entry name" value="NAD(P)-binding Rossmann-fold domains"/>
    <property type="match status" value="1"/>
</dbReference>
<reference evidence="2 3" key="1">
    <citation type="submission" date="2019-02" db="EMBL/GenBank/DDBJ databases">
        <title>Genomic Encyclopedia of Archaeal and Bacterial Type Strains, Phase II (KMG-II): from individual species to whole genera.</title>
        <authorList>
            <person name="Goeker M."/>
        </authorList>
    </citation>
    <scope>NUCLEOTIDE SEQUENCE [LARGE SCALE GENOMIC DNA]</scope>
    <source>
        <strain evidence="2 3">DSM 21411</strain>
    </source>
</reference>
<evidence type="ECO:0000313" key="3">
    <source>
        <dbReference type="Proteomes" id="UP000292209"/>
    </source>
</evidence>
<dbReference type="Proteomes" id="UP000292209">
    <property type="component" value="Unassembled WGS sequence"/>
</dbReference>
<organism evidence="2 3">
    <name type="scientific">Cecembia calidifontis</name>
    <dbReference type="NCBI Taxonomy" id="1187080"/>
    <lineage>
        <taxon>Bacteria</taxon>
        <taxon>Pseudomonadati</taxon>
        <taxon>Bacteroidota</taxon>
        <taxon>Cytophagia</taxon>
        <taxon>Cytophagales</taxon>
        <taxon>Cyclobacteriaceae</taxon>
        <taxon>Cecembia</taxon>
    </lineage>
</organism>
<sequence length="350" mass="39511">MTRILITGNMGYIGPVLIRHLRKKYPNAELIGYDVGYFANCLTNAAFFPDIQLSHQIFGDVRNFPPSLLKDIDAVIFLAAISNDPMGKQYEEITMQVNCHSAIKMAEAAKNEGVKSFVFASSCSIYGAADDAPKKENDKLNPLTAYARSKVEAEIGLEKLASESFTVTCFRFGTACGFSERLRLDLVLNDFVASALINKEITILSDGTPWRPLINVQDMARAIEFGINRQKENGGNFLAVNTGSKIWNYQIKDLAEMVAKVIPDTKVNINKDASPDKRSFRVSFDLYEKVAPHHQPLQNLEETVKTLYQNLECLNFSDKNFRNSELIRLRVLRSLQEKKLLNESLIWNWI</sequence>
<keyword evidence="3" id="KW-1185">Reference proteome</keyword>
<name>A0A4Q7PAI9_9BACT</name>
<feature type="domain" description="NAD-dependent epimerase/dehydratase" evidence="1">
    <location>
        <begin position="4"/>
        <end position="231"/>
    </location>
</feature>
<accession>A0A4Q7PAI9</accession>